<evidence type="ECO:0000256" key="6">
    <source>
        <dbReference type="ARBA" id="ARBA00023315"/>
    </source>
</evidence>
<comment type="subcellular location">
    <subcellularLocation>
        <location evidence="1">Membrane</location>
        <topology evidence="1">Multi-pass membrane protein</topology>
    </subcellularLocation>
</comment>
<dbReference type="EMBL" id="CABIJS010000022">
    <property type="protein sequence ID" value="VUZ39883.1"/>
    <property type="molecule type" value="Genomic_DNA"/>
</dbReference>
<reference evidence="9 10" key="1">
    <citation type="submission" date="2019-07" db="EMBL/GenBank/DDBJ databases">
        <authorList>
            <person name="Jastrzebski P J."/>
            <person name="Paukszto L."/>
            <person name="Jastrzebski P J."/>
        </authorList>
    </citation>
    <scope>NUCLEOTIDE SEQUENCE [LARGE SCALE GENOMIC DNA]</scope>
    <source>
        <strain evidence="9 10">WMS-il1</strain>
    </source>
</reference>
<dbReference type="PROSITE" id="PS50216">
    <property type="entry name" value="DHHC"/>
    <property type="match status" value="1"/>
</dbReference>
<evidence type="ECO:0000259" key="8">
    <source>
        <dbReference type="Pfam" id="PF01529"/>
    </source>
</evidence>
<evidence type="ECO:0000256" key="3">
    <source>
        <dbReference type="ARBA" id="ARBA00022692"/>
    </source>
</evidence>
<dbReference type="GO" id="GO:0016020">
    <property type="term" value="C:membrane"/>
    <property type="evidence" value="ECO:0007669"/>
    <property type="project" value="UniProtKB-SubCell"/>
</dbReference>
<proteinExistence type="inferred from homology"/>
<feature type="transmembrane region" description="Helical" evidence="7">
    <location>
        <begin position="139"/>
        <end position="164"/>
    </location>
</feature>
<dbReference type="InterPro" id="IPR039859">
    <property type="entry name" value="PFA4/ZDH16/20/ERF2-like"/>
</dbReference>
<sequence>MTFNFSVCGIICILATYAALLYSDYVVIFQLTIPVFNYGIMTVAIAIYYNVIVTLVVISHLQSVFTDPGMIPLPSRRHSPNDLLTLKRSYPGGWTICRKCSTLRPPRAHHCSICDRCIRKMDHHCPWVNNCVGEDNQRYFLLFLVYVGCSCISCLVILVICWALDPTRSTNTTNVNADVFRQIRIQLRSLDLFSIHSIMLVVISCLFGLFVLAIFSDQMSAIFSDETAVEHIQRVKPRAGRSNALEFLDERNSDPETGSYRKISKFELLKDVCGAGPMWLWPFPCLRHRRVRNFNWSMDALGFRGGDATVGEGSNTDIHSYGNGSIDTGANVPLLSAIHDGIEDMDTTTTILSKINTTRGVSVTGEL</sequence>
<dbReference type="EC" id="2.3.1.225" evidence="7"/>
<protein>
    <recommendedName>
        <fullName evidence="7">Palmitoyltransferase</fullName>
        <ecNumber evidence="7">2.3.1.225</ecNumber>
    </recommendedName>
</protein>
<comment type="domain">
    <text evidence="7">The DHHC domain is required for palmitoyltransferase activity.</text>
</comment>
<keyword evidence="3 7" id="KW-0812">Transmembrane</keyword>
<feature type="domain" description="Palmitoyltransferase DHHC" evidence="8">
    <location>
        <begin position="95"/>
        <end position="233"/>
    </location>
</feature>
<keyword evidence="2 7" id="KW-0808">Transferase</keyword>
<keyword evidence="4 7" id="KW-1133">Transmembrane helix</keyword>
<dbReference type="InterPro" id="IPR001594">
    <property type="entry name" value="Palmitoyltrfase_DHHC"/>
</dbReference>
<comment type="similarity">
    <text evidence="7">Belongs to the DHHC palmitoyltransferase family.</text>
</comment>
<comment type="catalytic activity">
    <reaction evidence="7">
        <text>L-cysteinyl-[protein] + hexadecanoyl-CoA = S-hexadecanoyl-L-cysteinyl-[protein] + CoA</text>
        <dbReference type="Rhea" id="RHEA:36683"/>
        <dbReference type="Rhea" id="RHEA-COMP:10131"/>
        <dbReference type="Rhea" id="RHEA-COMP:11032"/>
        <dbReference type="ChEBI" id="CHEBI:29950"/>
        <dbReference type="ChEBI" id="CHEBI:57287"/>
        <dbReference type="ChEBI" id="CHEBI:57379"/>
        <dbReference type="ChEBI" id="CHEBI:74151"/>
        <dbReference type="EC" id="2.3.1.225"/>
    </reaction>
</comment>
<evidence type="ECO:0000313" key="10">
    <source>
        <dbReference type="Proteomes" id="UP000321570"/>
    </source>
</evidence>
<gene>
    <name evidence="9" type="ORF">WMSIL1_LOCUS1066</name>
</gene>
<evidence type="ECO:0000256" key="2">
    <source>
        <dbReference type="ARBA" id="ARBA00022679"/>
    </source>
</evidence>
<name>A0A564Y050_HYMDI</name>
<dbReference type="AlphaFoldDB" id="A0A564Y050"/>
<keyword evidence="5 7" id="KW-0472">Membrane</keyword>
<evidence type="ECO:0000256" key="4">
    <source>
        <dbReference type="ARBA" id="ARBA00022989"/>
    </source>
</evidence>
<evidence type="ECO:0000313" key="9">
    <source>
        <dbReference type="EMBL" id="VUZ39883.1"/>
    </source>
</evidence>
<evidence type="ECO:0000256" key="5">
    <source>
        <dbReference type="ARBA" id="ARBA00023136"/>
    </source>
</evidence>
<dbReference type="Proteomes" id="UP000321570">
    <property type="component" value="Unassembled WGS sequence"/>
</dbReference>
<feature type="transmembrane region" description="Helical" evidence="7">
    <location>
        <begin position="193"/>
        <end position="215"/>
    </location>
</feature>
<evidence type="ECO:0000256" key="7">
    <source>
        <dbReference type="RuleBase" id="RU079119"/>
    </source>
</evidence>
<evidence type="ECO:0000256" key="1">
    <source>
        <dbReference type="ARBA" id="ARBA00004141"/>
    </source>
</evidence>
<feature type="transmembrane region" description="Helical" evidence="7">
    <location>
        <begin position="7"/>
        <end position="29"/>
    </location>
</feature>
<keyword evidence="10" id="KW-1185">Reference proteome</keyword>
<dbReference type="Pfam" id="PF01529">
    <property type="entry name" value="DHHC"/>
    <property type="match status" value="1"/>
</dbReference>
<accession>A0A564Y050</accession>
<dbReference type="PANTHER" id="PTHR12246">
    <property type="entry name" value="PALMITOYLTRANSFERASE ZDHHC16"/>
    <property type="match status" value="1"/>
</dbReference>
<dbReference type="GO" id="GO:0019706">
    <property type="term" value="F:protein-cysteine S-palmitoyltransferase activity"/>
    <property type="evidence" value="ECO:0007669"/>
    <property type="project" value="UniProtKB-EC"/>
</dbReference>
<keyword evidence="6 7" id="KW-0012">Acyltransferase</keyword>
<feature type="transmembrane region" description="Helical" evidence="7">
    <location>
        <begin position="35"/>
        <end position="58"/>
    </location>
</feature>
<organism evidence="9 10">
    <name type="scientific">Hymenolepis diminuta</name>
    <name type="common">Rat tapeworm</name>
    <dbReference type="NCBI Taxonomy" id="6216"/>
    <lineage>
        <taxon>Eukaryota</taxon>
        <taxon>Metazoa</taxon>
        <taxon>Spiralia</taxon>
        <taxon>Lophotrochozoa</taxon>
        <taxon>Platyhelminthes</taxon>
        <taxon>Cestoda</taxon>
        <taxon>Eucestoda</taxon>
        <taxon>Cyclophyllidea</taxon>
        <taxon>Hymenolepididae</taxon>
        <taxon>Hymenolepis</taxon>
    </lineage>
</organism>